<sequence length="134" mass="14566">MSRSLQRQSLQLHLPSPISSHSISIFSYSIPSHSSPLIFNFPTKSSNKNYDSLTDHSFYESEANSELTKESCAREPTSSSDKKKEASKQASKNPSPSPPDDSSPPPSSDPQDEPEELSGLTTFPLWKPGPGSGN</sequence>
<dbReference type="EMBL" id="QTSX02007251">
    <property type="protein sequence ID" value="KAJ9049292.1"/>
    <property type="molecule type" value="Genomic_DNA"/>
</dbReference>
<reference evidence="1" key="1">
    <citation type="submission" date="2022-04" db="EMBL/GenBank/DDBJ databases">
        <title>Genome of the entomopathogenic fungus Entomophthora muscae.</title>
        <authorList>
            <person name="Elya C."/>
            <person name="Lovett B.R."/>
            <person name="Lee E."/>
            <person name="Macias A.M."/>
            <person name="Hajek A.E."/>
            <person name="De Bivort B.L."/>
            <person name="Kasson M.T."/>
            <person name="De Fine Licht H.H."/>
            <person name="Stajich J.E."/>
        </authorList>
    </citation>
    <scope>NUCLEOTIDE SEQUENCE</scope>
    <source>
        <strain evidence="1">Berkeley</strain>
    </source>
</reference>
<proteinExistence type="predicted"/>
<protein>
    <submittedName>
        <fullName evidence="1">Uncharacterized protein</fullName>
    </submittedName>
</protein>
<evidence type="ECO:0000313" key="2">
    <source>
        <dbReference type="Proteomes" id="UP001165960"/>
    </source>
</evidence>
<organism evidence="1 2">
    <name type="scientific">Entomophthora muscae</name>
    <dbReference type="NCBI Taxonomy" id="34485"/>
    <lineage>
        <taxon>Eukaryota</taxon>
        <taxon>Fungi</taxon>
        <taxon>Fungi incertae sedis</taxon>
        <taxon>Zoopagomycota</taxon>
        <taxon>Entomophthoromycotina</taxon>
        <taxon>Entomophthoromycetes</taxon>
        <taxon>Entomophthorales</taxon>
        <taxon>Entomophthoraceae</taxon>
        <taxon>Entomophthora</taxon>
    </lineage>
</organism>
<comment type="caution">
    <text evidence="1">The sequence shown here is derived from an EMBL/GenBank/DDBJ whole genome shotgun (WGS) entry which is preliminary data.</text>
</comment>
<name>A0ACC2RGU2_9FUNG</name>
<keyword evidence="2" id="KW-1185">Reference proteome</keyword>
<gene>
    <name evidence="1" type="ORF">DSO57_1026173</name>
</gene>
<accession>A0ACC2RGU2</accession>
<evidence type="ECO:0000313" key="1">
    <source>
        <dbReference type="EMBL" id="KAJ9049292.1"/>
    </source>
</evidence>
<dbReference type="Proteomes" id="UP001165960">
    <property type="component" value="Unassembled WGS sequence"/>
</dbReference>